<dbReference type="GO" id="GO:0003735">
    <property type="term" value="F:structural constituent of ribosome"/>
    <property type="evidence" value="ECO:0007669"/>
    <property type="project" value="InterPro"/>
</dbReference>
<feature type="non-terminal residue" evidence="8">
    <location>
        <position position="1"/>
    </location>
</feature>
<dbReference type="InterPro" id="IPR018130">
    <property type="entry name" value="Ribosomal_uS2_CS"/>
</dbReference>
<comment type="similarity">
    <text evidence="2 7">Belongs to the universal ribosomal protein uS2 family.</text>
</comment>
<dbReference type="HAMAP" id="MF_03015">
    <property type="entry name" value="Ribosomal_S2_euk"/>
    <property type="match status" value="1"/>
</dbReference>
<comment type="subcellular location">
    <subcellularLocation>
        <location evidence="1">Cytoplasm</location>
    </subcellularLocation>
</comment>
<keyword evidence="4 7" id="KW-0689">Ribosomal protein</keyword>
<dbReference type="GO" id="GO:0005737">
    <property type="term" value="C:cytoplasm"/>
    <property type="evidence" value="ECO:0007669"/>
    <property type="project" value="UniProtKB-SubCell"/>
</dbReference>
<dbReference type="STRING" id="914234.M2PKA1"/>
<evidence type="ECO:0000256" key="2">
    <source>
        <dbReference type="ARBA" id="ARBA00006242"/>
    </source>
</evidence>
<evidence type="ECO:0000256" key="3">
    <source>
        <dbReference type="ARBA" id="ARBA00022490"/>
    </source>
</evidence>
<proteinExistence type="inferred from homology"/>
<dbReference type="InterPro" id="IPR005707">
    <property type="entry name" value="Ribosomal_uS2_euk/arc"/>
</dbReference>
<dbReference type="PRINTS" id="PR00395">
    <property type="entry name" value="RIBOSOMALS2"/>
</dbReference>
<evidence type="ECO:0000256" key="7">
    <source>
        <dbReference type="RuleBase" id="RU003631"/>
    </source>
</evidence>
<keyword evidence="5 7" id="KW-0687">Ribonucleoprotein</keyword>
<dbReference type="Gene3D" id="3.40.50.10490">
    <property type="entry name" value="Glucose-6-phosphate isomerase like protein, domain 1"/>
    <property type="match status" value="1"/>
</dbReference>
<name>M2PKA1_CERS8</name>
<evidence type="ECO:0000256" key="6">
    <source>
        <dbReference type="ARBA" id="ARBA00035256"/>
    </source>
</evidence>
<dbReference type="GO" id="GO:0006412">
    <property type="term" value="P:translation"/>
    <property type="evidence" value="ECO:0007669"/>
    <property type="project" value="InterPro"/>
</dbReference>
<dbReference type="CDD" id="cd01425">
    <property type="entry name" value="RPS2"/>
    <property type="match status" value="1"/>
</dbReference>
<reference evidence="8 9" key="1">
    <citation type="journal article" date="2012" name="Proc. Natl. Acad. Sci. U.S.A.">
        <title>Comparative genomics of Ceriporiopsis subvermispora and Phanerochaete chrysosporium provide insight into selective ligninolysis.</title>
        <authorList>
            <person name="Fernandez-Fueyo E."/>
            <person name="Ruiz-Duenas F.J."/>
            <person name="Ferreira P."/>
            <person name="Floudas D."/>
            <person name="Hibbett D.S."/>
            <person name="Canessa P."/>
            <person name="Larrondo L.F."/>
            <person name="James T.Y."/>
            <person name="Seelenfreund D."/>
            <person name="Lobos S."/>
            <person name="Polanco R."/>
            <person name="Tello M."/>
            <person name="Honda Y."/>
            <person name="Watanabe T."/>
            <person name="Watanabe T."/>
            <person name="Ryu J.S."/>
            <person name="Kubicek C.P."/>
            <person name="Schmoll M."/>
            <person name="Gaskell J."/>
            <person name="Hammel K.E."/>
            <person name="St John F.J."/>
            <person name="Vanden Wymelenberg A."/>
            <person name="Sabat G."/>
            <person name="Splinter BonDurant S."/>
            <person name="Syed K."/>
            <person name="Yadav J.S."/>
            <person name="Doddapaneni H."/>
            <person name="Subramanian V."/>
            <person name="Lavin J.L."/>
            <person name="Oguiza J.A."/>
            <person name="Perez G."/>
            <person name="Pisabarro A.G."/>
            <person name="Ramirez L."/>
            <person name="Santoyo F."/>
            <person name="Master E."/>
            <person name="Coutinho P.M."/>
            <person name="Henrissat B."/>
            <person name="Lombard V."/>
            <person name="Magnuson J.K."/>
            <person name="Kuees U."/>
            <person name="Hori C."/>
            <person name="Igarashi K."/>
            <person name="Samejima M."/>
            <person name="Held B.W."/>
            <person name="Barry K.W."/>
            <person name="LaButti K.M."/>
            <person name="Lapidus A."/>
            <person name="Lindquist E.A."/>
            <person name="Lucas S.M."/>
            <person name="Riley R."/>
            <person name="Salamov A.A."/>
            <person name="Hoffmeister D."/>
            <person name="Schwenk D."/>
            <person name="Hadar Y."/>
            <person name="Yarden O."/>
            <person name="de Vries R.P."/>
            <person name="Wiebenga A."/>
            <person name="Stenlid J."/>
            <person name="Eastwood D."/>
            <person name="Grigoriev I.V."/>
            <person name="Berka R.M."/>
            <person name="Blanchette R.A."/>
            <person name="Kersten P."/>
            <person name="Martinez A.T."/>
            <person name="Vicuna R."/>
            <person name="Cullen D."/>
        </authorList>
    </citation>
    <scope>NUCLEOTIDE SEQUENCE [LARGE SCALE GENOMIC DNA]</scope>
    <source>
        <strain evidence="8 9">B</strain>
    </source>
</reference>
<dbReference type="PROSITE" id="PS00963">
    <property type="entry name" value="RIBOSOMAL_S2_2"/>
    <property type="match status" value="1"/>
</dbReference>
<dbReference type="GO" id="GO:0015935">
    <property type="term" value="C:small ribosomal subunit"/>
    <property type="evidence" value="ECO:0007669"/>
    <property type="project" value="InterPro"/>
</dbReference>
<dbReference type="InterPro" id="IPR023591">
    <property type="entry name" value="Ribosomal_uS2_flav_dom_sf"/>
</dbReference>
<dbReference type="EMBL" id="KB445797">
    <property type="protein sequence ID" value="EMD36719.1"/>
    <property type="molecule type" value="Genomic_DNA"/>
</dbReference>
<keyword evidence="9" id="KW-1185">Reference proteome</keyword>
<evidence type="ECO:0000256" key="1">
    <source>
        <dbReference type="ARBA" id="ARBA00004496"/>
    </source>
</evidence>
<accession>M2PKA1</accession>
<dbReference type="AlphaFoldDB" id="M2PKA1"/>
<dbReference type="PROSITE" id="PS00962">
    <property type="entry name" value="RIBOSOMAL_S2_1"/>
    <property type="match status" value="1"/>
</dbReference>
<dbReference type="NCBIfam" id="TIGR01012">
    <property type="entry name" value="uS2_euk_arch"/>
    <property type="match status" value="1"/>
</dbReference>
<sequence length="259" mass="28783">MSSGLPPVLHPSNEDIRLLLAAQVHIGTRNVESQMTPYIWKRRSDGIFILNIGKTWEKLVLAARAIVAILDNRDVCALSARPYTRRALLKYAQSTGADSITGRFIPGTFTNYAVPSYKEPRVIVSADPRTDYQAIREASHANIPVIGFCDSDTPLKFIDITIPANNKSPHAIGLMWWLLAREVLRLRGAIPRSDDGWNVVADTFFYLDPKHLPSSSSQQEQDVVELVVADGRSIGGKEDQWLAKTCPRDTLDWSAESVA</sequence>
<dbReference type="PANTHER" id="PTHR11489">
    <property type="entry name" value="40S RIBOSOMAL PROTEIN SA"/>
    <property type="match status" value="1"/>
</dbReference>
<dbReference type="InterPro" id="IPR027498">
    <property type="entry name" value="Ribosomal_uS2_euk"/>
</dbReference>
<dbReference type="Pfam" id="PF00318">
    <property type="entry name" value="Ribosomal_S2"/>
    <property type="match status" value="2"/>
</dbReference>
<dbReference type="InterPro" id="IPR001865">
    <property type="entry name" value="Ribosomal_uS2"/>
</dbReference>
<dbReference type="Proteomes" id="UP000016930">
    <property type="component" value="Unassembled WGS sequence"/>
</dbReference>
<gene>
    <name evidence="8" type="ORF">CERSUDRAFT_34275</name>
</gene>
<evidence type="ECO:0000313" key="9">
    <source>
        <dbReference type="Proteomes" id="UP000016930"/>
    </source>
</evidence>
<evidence type="ECO:0000256" key="4">
    <source>
        <dbReference type="ARBA" id="ARBA00022980"/>
    </source>
</evidence>
<dbReference type="OrthoDB" id="414863at2759"/>
<dbReference type="FunFam" id="3.40.50.10490:FF:000030">
    <property type="entry name" value="30S ribosomal protein S2"/>
    <property type="match status" value="1"/>
</dbReference>
<organism evidence="8 9">
    <name type="scientific">Ceriporiopsis subvermispora (strain B)</name>
    <name type="common">White-rot fungus</name>
    <name type="synonym">Gelatoporia subvermispora</name>
    <dbReference type="NCBI Taxonomy" id="914234"/>
    <lineage>
        <taxon>Eukaryota</taxon>
        <taxon>Fungi</taxon>
        <taxon>Dikarya</taxon>
        <taxon>Basidiomycota</taxon>
        <taxon>Agaricomycotina</taxon>
        <taxon>Agaricomycetes</taxon>
        <taxon>Polyporales</taxon>
        <taxon>Gelatoporiaceae</taxon>
        <taxon>Gelatoporia</taxon>
    </lineage>
</organism>
<evidence type="ECO:0000256" key="5">
    <source>
        <dbReference type="ARBA" id="ARBA00023274"/>
    </source>
</evidence>
<dbReference type="HOGENOM" id="CLU_058171_2_0_1"/>
<evidence type="ECO:0000313" key="8">
    <source>
        <dbReference type="EMBL" id="EMD36719.1"/>
    </source>
</evidence>
<keyword evidence="3" id="KW-0963">Cytoplasm</keyword>
<protein>
    <recommendedName>
        <fullName evidence="6">Small ribosomal subunit protein uS2</fullName>
    </recommendedName>
</protein>
<dbReference type="SUPFAM" id="SSF52313">
    <property type="entry name" value="Ribosomal protein S2"/>
    <property type="match status" value="1"/>
</dbReference>